<feature type="transmembrane region" description="Helical" evidence="1">
    <location>
        <begin position="200"/>
        <end position="217"/>
    </location>
</feature>
<feature type="transmembrane region" description="Helical" evidence="1">
    <location>
        <begin position="229"/>
        <end position="256"/>
    </location>
</feature>
<feature type="transmembrane region" description="Helical" evidence="1">
    <location>
        <begin position="268"/>
        <end position="290"/>
    </location>
</feature>
<sequence>MAIMFGLFAVTANPIIISVAVALIVGTILLAKPVWILWLVLSLGLLVVGVLPLHLDFIASKAAWGVSLLGFFLMFIAFVGSATSSSKLKDTPMFVWIALGFLVYAILNSLIQWHSPGEFMGGFKRYFQMWGLLFALCWITFEERDIDRWRSFFLFTALIQLPFALYELIVFVPQLKGSWGVGAVDVVAGTFGAQADGGGASGEMALFLIIVLAFLLARRMERIVSGNHLLILIPVVLAPLFLGETKVVVVLLPLMFLVLYRHKVLTQLHYWLMGFFVIVLLTMAVGYYYLSLSDKPIDQQIEETLSYNIYGQGYGKERQLNRTTVITFWAEQQGAHEPISFIFGNGIGSSHSATRGHMAKRYPTHGIDLTAASTILWEMGLLGFCLFMAIFASAWRCAGRLRKESAIAAVRADAIAIQAALVLFAFHIFYRSAILELISIQIVFAALLGYLAWLHRNHFLKNDKGA</sequence>
<feature type="transmembrane region" description="Helical" evidence="1">
    <location>
        <begin position="433"/>
        <end position="453"/>
    </location>
</feature>
<proteinExistence type="predicted"/>
<name>A0A2T5HDJ5_9PROT</name>
<evidence type="ECO:0000256" key="1">
    <source>
        <dbReference type="SAM" id="Phobius"/>
    </source>
</evidence>
<keyword evidence="1" id="KW-0812">Transmembrane</keyword>
<protein>
    <submittedName>
        <fullName evidence="2">Uncharacterized protein</fullName>
    </submittedName>
</protein>
<accession>A0A2T5HDJ5</accession>
<reference evidence="2 3" key="1">
    <citation type="submission" date="2018-04" db="EMBL/GenBank/DDBJ databases">
        <title>Active sludge and wastewater microbial communities from Klosterneuburg, Austria.</title>
        <authorList>
            <person name="Wagner M."/>
        </authorList>
    </citation>
    <scope>NUCLEOTIDE SEQUENCE [LARGE SCALE GENOMIC DNA]</scope>
    <source>
        <strain evidence="2 3">Nm49</strain>
    </source>
</reference>
<feature type="transmembrane region" description="Helical" evidence="1">
    <location>
        <begin position="6"/>
        <end position="29"/>
    </location>
</feature>
<organism evidence="2 3">
    <name type="scientific">Nitrosomonas oligotropha</name>
    <dbReference type="NCBI Taxonomy" id="42354"/>
    <lineage>
        <taxon>Bacteria</taxon>
        <taxon>Pseudomonadati</taxon>
        <taxon>Pseudomonadota</taxon>
        <taxon>Betaproteobacteria</taxon>
        <taxon>Nitrosomonadales</taxon>
        <taxon>Nitrosomonadaceae</taxon>
        <taxon>Nitrosomonas</taxon>
    </lineage>
</organism>
<feature type="transmembrane region" description="Helical" evidence="1">
    <location>
        <begin position="375"/>
        <end position="395"/>
    </location>
</feature>
<feature type="transmembrane region" description="Helical" evidence="1">
    <location>
        <begin position="36"/>
        <end position="55"/>
    </location>
</feature>
<keyword evidence="1" id="KW-0472">Membrane</keyword>
<dbReference type="EMBL" id="QAOI01000034">
    <property type="protein sequence ID" value="PTQ69651.1"/>
    <property type="molecule type" value="Genomic_DNA"/>
</dbReference>
<feature type="transmembrane region" description="Helical" evidence="1">
    <location>
        <begin position="61"/>
        <end position="81"/>
    </location>
</feature>
<feature type="transmembrane region" description="Helical" evidence="1">
    <location>
        <begin position="153"/>
        <end position="172"/>
    </location>
</feature>
<evidence type="ECO:0000313" key="3">
    <source>
        <dbReference type="Proteomes" id="UP000244128"/>
    </source>
</evidence>
<dbReference type="AlphaFoldDB" id="A0A2T5HDJ5"/>
<evidence type="ECO:0000313" key="2">
    <source>
        <dbReference type="EMBL" id="PTQ69651.1"/>
    </source>
</evidence>
<feature type="transmembrane region" description="Helical" evidence="1">
    <location>
        <begin position="93"/>
        <end position="113"/>
    </location>
</feature>
<keyword evidence="1" id="KW-1133">Transmembrane helix</keyword>
<comment type="caution">
    <text evidence="2">The sequence shown here is derived from an EMBL/GenBank/DDBJ whole genome shotgun (WGS) entry which is preliminary data.</text>
</comment>
<feature type="transmembrane region" description="Helical" evidence="1">
    <location>
        <begin position="407"/>
        <end position="426"/>
    </location>
</feature>
<dbReference type="Proteomes" id="UP000244128">
    <property type="component" value="Unassembled WGS sequence"/>
</dbReference>
<gene>
    <name evidence="2" type="ORF">C8R26_13418</name>
</gene>
<feature type="transmembrane region" description="Helical" evidence="1">
    <location>
        <begin position="125"/>
        <end position="141"/>
    </location>
</feature>